<evidence type="ECO:0000313" key="2">
    <source>
        <dbReference type="Proteomes" id="UP000199045"/>
    </source>
</evidence>
<sequence length="218" mass="25106">MHPRVTTQTRTIRSLFDYRQILQQLQQKGKQLFGDHFMLYKEDLSVLIPIIAWMLRDEDVAAQCGVDLKKGIFLSGPIGAGKTQIMQLMRYLTSPAEDYKMISCTKLALEFGRKGTDIIHDYTYGNFNPDGTPQTYCFDNLGKEIIVKHYGTSCQIMQQIILARYELFIQYRMITHATSSLHALQIEERYGAEIISCLREMFNRIGFSNGAADKRRTN</sequence>
<organism evidence="1 2">
    <name type="scientific">Chitinophaga filiformis</name>
    <name type="common">Myxococcus filiformis</name>
    <name type="synonym">Flexibacter filiformis</name>
    <dbReference type="NCBI Taxonomy" id="104663"/>
    <lineage>
        <taxon>Bacteria</taxon>
        <taxon>Pseudomonadati</taxon>
        <taxon>Bacteroidota</taxon>
        <taxon>Chitinophagia</taxon>
        <taxon>Chitinophagales</taxon>
        <taxon>Chitinophagaceae</taxon>
        <taxon>Chitinophaga</taxon>
    </lineage>
</organism>
<evidence type="ECO:0000313" key="1">
    <source>
        <dbReference type="EMBL" id="SDF01698.1"/>
    </source>
</evidence>
<name>A0A1G7HMR0_CHIFI</name>
<proteinExistence type="predicted"/>
<dbReference type="Proteomes" id="UP000199045">
    <property type="component" value="Unassembled WGS sequence"/>
</dbReference>
<dbReference type="STRING" id="104663.SAMN04488121_101533"/>
<accession>A0A1G7HMR0</accession>
<dbReference type="SUPFAM" id="SSF52540">
    <property type="entry name" value="P-loop containing nucleoside triphosphate hydrolases"/>
    <property type="match status" value="1"/>
</dbReference>
<reference evidence="1 2" key="1">
    <citation type="submission" date="2016-10" db="EMBL/GenBank/DDBJ databases">
        <authorList>
            <person name="de Groot N.N."/>
        </authorList>
    </citation>
    <scope>NUCLEOTIDE SEQUENCE [LARGE SCALE GENOMIC DNA]</scope>
    <source>
        <strain evidence="1 2">DSM 527</strain>
    </source>
</reference>
<dbReference type="AlphaFoldDB" id="A0A1G7HMR0"/>
<dbReference type="InterPro" id="IPR027417">
    <property type="entry name" value="P-loop_NTPase"/>
</dbReference>
<dbReference type="EMBL" id="FNBN01000001">
    <property type="protein sequence ID" value="SDF01698.1"/>
    <property type="molecule type" value="Genomic_DNA"/>
</dbReference>
<gene>
    <name evidence="1" type="ORF">SAMN04488121_101533</name>
</gene>
<protein>
    <recommendedName>
        <fullName evidence="3">DNA replication protein DnaC</fullName>
    </recommendedName>
</protein>
<dbReference type="Gene3D" id="3.40.50.300">
    <property type="entry name" value="P-loop containing nucleotide triphosphate hydrolases"/>
    <property type="match status" value="1"/>
</dbReference>
<evidence type="ECO:0008006" key="3">
    <source>
        <dbReference type="Google" id="ProtNLM"/>
    </source>
</evidence>